<keyword evidence="4" id="KW-1185">Reference proteome</keyword>
<feature type="transmembrane region" description="Helical" evidence="2">
    <location>
        <begin position="187"/>
        <end position="206"/>
    </location>
</feature>
<evidence type="ECO:0000313" key="3">
    <source>
        <dbReference type="EMBL" id="BAF90669.1"/>
    </source>
</evidence>
<reference evidence="3 4" key="4">
    <citation type="journal article" date="2009" name="Appl. Environ. Microbiol.">
        <title>Comparative genome-wide transcriptional profiling of Azorhizobium caulinodans ORS571 grown under free-living and symbiotic conditions.</title>
        <authorList>
            <person name="Tsukada S."/>
            <person name="Aono T."/>
            <person name="Akiba N."/>
            <person name="Lee KB."/>
            <person name="Liu CT."/>
            <person name="Toyazaki H."/>
            <person name="Oyaizu H."/>
        </authorList>
    </citation>
    <scope>NUCLEOTIDE SEQUENCE [LARGE SCALE GENOMIC DNA]</scope>
    <source>
        <strain evidence="4">ATCC 43989 / DSM 5975 / JCM 20966 / LMG 6465 / NBRC 14845 / NCIMB 13405 / ORS 571</strain>
    </source>
</reference>
<dbReference type="KEGG" id="azc:AZC_4671"/>
<dbReference type="AlphaFoldDB" id="A8I1W0"/>
<feature type="region of interest" description="Disordered" evidence="1">
    <location>
        <begin position="220"/>
        <end position="263"/>
    </location>
</feature>
<dbReference type="eggNOG" id="COG4249">
    <property type="taxonomic scope" value="Bacteria"/>
</dbReference>
<sequence length="450" mass="47651">MADYYPLLVRAISGLPQNTAEARKVVYDRARAALLKQLRSVDPPLPEGEIGRERLSLEEAIRRIEKEYVGDAPEAAPPAPPPSPAPRPPRPEAAPHAPLNPRRPASPDQPPEPVRAGASKPAFVRPAPGSVPEDETTVIRDAEPTGGAEPSGDAPADERRPRVGRATVRNRNGADAAPETGGKGKRIAIFAGISLVLLGGIGVAIWKHSAIAALFGERPQQQAAPSAPPATPDQPKSTDRVTQAGGAARPAQPAQAPRAPGQATTTRALLFEESPGNAQQIQQFEGTVTWKTETVSGGPGQPPDIGIRAEIQIPERKINVSFTLRRNLDQTLPASHTIEINFALPPDFPYGGVANVPVVRVKQTESAQGAPLAGLSVKVSSTSFLVGLSAAQVDKERNLQLLQTRPWIDIPIVYTNNKRAIIAFDKGAAGTQAFQDAFSAWGELYKGDGG</sequence>
<reference evidence="4" key="2">
    <citation type="submission" date="2007-04" db="EMBL/GenBank/DDBJ databases">
        <title>Complete genome sequence of the nitrogen-fixing bacterium Azorhizobium caulinodans ORS571.</title>
        <authorList>
            <person name="Lee K.B."/>
            <person name="Backer P.D."/>
            <person name="Aono T."/>
            <person name="Liu C.T."/>
            <person name="Suzuki S."/>
            <person name="Suzuki T."/>
            <person name="Kaneko T."/>
            <person name="Yamada M."/>
            <person name="Tabata S."/>
            <person name="Kupfer D.M."/>
            <person name="Najar F.Z."/>
            <person name="Wiley G.B."/>
            <person name="Roe B."/>
            <person name="Binnewies T."/>
            <person name="Ussery D."/>
            <person name="Vereecke D."/>
            <person name="Gevers D."/>
            <person name="Holsters M."/>
            <person name="Oyaizu H."/>
        </authorList>
    </citation>
    <scope>NUCLEOTIDE SEQUENCE [LARGE SCALE GENOMIC DNA]</scope>
    <source>
        <strain evidence="4">ATCC 43989 / DSM 5975 / JCM 20966 / LMG 6465 / NBRC 14845 / NCIMB 13405 / ORS 571</strain>
    </source>
</reference>
<feature type="region of interest" description="Disordered" evidence="1">
    <location>
        <begin position="66"/>
        <end position="182"/>
    </location>
</feature>
<reference evidence="3 4" key="3">
    <citation type="journal article" date="2008" name="BMC Genomics">
        <title>The genome of the versatile nitrogen fixer Azorhizobium caulinodans ORS571.</title>
        <authorList>
            <person name="Lee KB."/>
            <person name="Backer P.D."/>
            <person name="Aono T."/>
            <person name="Liu CT."/>
            <person name="Suzuki S."/>
            <person name="Suzuki T."/>
            <person name="Kaneko T."/>
            <person name="Yamada M."/>
            <person name="Tabata S."/>
            <person name="Kupfer D.M."/>
            <person name="Najar F.Z."/>
            <person name="Wiley G.B."/>
            <person name="Roe B."/>
            <person name="Binnewies T.T."/>
            <person name="Ussery D.W."/>
            <person name="D'Haeze W."/>
            <person name="Herder J.D."/>
            <person name="Gevers D."/>
            <person name="Vereecke D."/>
            <person name="Holsters M."/>
            <person name="Oyaizu H."/>
        </authorList>
    </citation>
    <scope>NUCLEOTIDE SEQUENCE [LARGE SCALE GENOMIC DNA]</scope>
    <source>
        <strain evidence="4">ATCC 43989 / DSM 5975 / JCM 20966 / LMG 6465 / NBRC 14845 / NCIMB 13405 / ORS 571</strain>
    </source>
</reference>
<keyword evidence="2" id="KW-0812">Transmembrane</keyword>
<keyword evidence="2" id="KW-1133">Transmembrane helix</keyword>
<gene>
    <name evidence="3" type="ordered locus">AZC_4671</name>
</gene>
<protein>
    <submittedName>
        <fullName evidence="3">Uncharacterized protein</fullName>
    </submittedName>
</protein>
<dbReference type="EMBL" id="AP009384">
    <property type="protein sequence ID" value="BAF90669.1"/>
    <property type="molecule type" value="Genomic_DNA"/>
</dbReference>
<dbReference type="RefSeq" id="WP_012173190.1">
    <property type="nucleotide sequence ID" value="NC_009937.1"/>
</dbReference>
<dbReference type="STRING" id="438753.AZC_4671"/>
<name>A8I1W0_AZOC5</name>
<reference evidence="3 4" key="5">
    <citation type="journal article" date="2010" name="Appl. Environ. Microbiol.">
        <title>phrR-like gene praR of Azorhizobium caulinodans ORS571 is essential for symbiosis with Sesbania rostrata and is involved in expression of reb genes.</title>
        <authorList>
            <person name="Akiba N."/>
            <person name="Aono T."/>
            <person name="Toyazaki H."/>
            <person name="Sato S."/>
            <person name="Oyaizu H."/>
        </authorList>
    </citation>
    <scope>NUCLEOTIDE SEQUENCE [LARGE SCALE GENOMIC DNA]</scope>
    <source>
        <strain evidence="4">ATCC 43989 / DSM 5975 / JCM 20966 / LMG 6465 / NBRC 14845 / NCIMB 13405 / ORS 571</strain>
    </source>
</reference>
<reference evidence="3 4" key="1">
    <citation type="journal article" date="2007" name="Appl. Environ. Microbiol.">
        <title>Rhizobial factors required for stem nodule maturation and maintenance in Sesbania rostrata-Azorhizobium caulinodans ORS571 symbiosis.</title>
        <authorList>
            <person name="Suzuki S."/>
            <person name="Aono T."/>
            <person name="Lee KB."/>
            <person name="Suzuki T."/>
            <person name="Liu CT."/>
            <person name="Miwa H."/>
            <person name="Wakao S."/>
            <person name="Iki T."/>
            <person name="Oyaizu H."/>
        </authorList>
    </citation>
    <scope>NUCLEOTIDE SEQUENCE [LARGE SCALE GENOMIC DNA]</scope>
    <source>
        <strain evidence="4">ATCC 43989 / DSM 5975 / JCM 20966 / LMG 6465 / NBRC 14845 / NCIMB 13405 / ORS 571</strain>
    </source>
</reference>
<reference evidence="3 4" key="6">
    <citation type="journal article" date="2011" name="Appl. Environ. Microbiol.">
        <title>Involvement of the azorhizobial chromosome partition gene (parA) in the onset of bacteroid differentiation during Sesbania rostrata stem nodule development.</title>
        <authorList>
            <person name="Liu CT."/>
            <person name="Lee KB."/>
            <person name="Wang YS."/>
            <person name="Peng MH."/>
            <person name="Lee KT."/>
            <person name="Suzuki S."/>
            <person name="Suzuki T."/>
            <person name="Oyaizu H."/>
        </authorList>
    </citation>
    <scope>NUCLEOTIDE SEQUENCE [LARGE SCALE GENOMIC DNA]</scope>
    <source>
        <strain evidence="4">ATCC 43989 / DSM 5975 / JCM 20966 / LMG 6465 / NBRC 14845 / NCIMB 13405 / ORS 571</strain>
    </source>
</reference>
<evidence type="ECO:0000256" key="2">
    <source>
        <dbReference type="SAM" id="Phobius"/>
    </source>
</evidence>
<proteinExistence type="predicted"/>
<keyword evidence="2" id="KW-0472">Membrane</keyword>
<accession>A8I1W0</accession>
<evidence type="ECO:0000313" key="4">
    <source>
        <dbReference type="Proteomes" id="UP000000270"/>
    </source>
</evidence>
<organism evidence="3 4">
    <name type="scientific">Azorhizobium caulinodans (strain ATCC 43989 / DSM 5975 / JCM 20966 / LMG 6465 / NBRC 14845 / NCIMB 13405 / ORS 571)</name>
    <dbReference type="NCBI Taxonomy" id="438753"/>
    <lineage>
        <taxon>Bacteria</taxon>
        <taxon>Pseudomonadati</taxon>
        <taxon>Pseudomonadota</taxon>
        <taxon>Alphaproteobacteria</taxon>
        <taxon>Hyphomicrobiales</taxon>
        <taxon>Xanthobacteraceae</taxon>
        <taxon>Azorhizobium</taxon>
    </lineage>
</organism>
<dbReference type="eggNOG" id="COG0508">
    <property type="taxonomic scope" value="Bacteria"/>
</dbReference>
<evidence type="ECO:0000256" key="1">
    <source>
        <dbReference type="SAM" id="MobiDB-lite"/>
    </source>
</evidence>
<feature type="compositionally biased region" description="Low complexity" evidence="1">
    <location>
        <begin position="242"/>
        <end position="263"/>
    </location>
</feature>
<dbReference type="Proteomes" id="UP000000270">
    <property type="component" value="Chromosome"/>
</dbReference>
<feature type="compositionally biased region" description="Pro residues" evidence="1">
    <location>
        <begin position="75"/>
        <end position="92"/>
    </location>
</feature>
<dbReference type="HOGENOM" id="CLU_019739_1_0_5"/>